<gene>
    <name evidence="2" type="ORF">SAMN02745134_02619</name>
</gene>
<dbReference type="InterPro" id="IPR002509">
    <property type="entry name" value="NODB_dom"/>
</dbReference>
<dbReference type="EMBL" id="FWXH01000011">
    <property type="protein sequence ID" value="SMC25926.1"/>
    <property type="molecule type" value="Genomic_DNA"/>
</dbReference>
<sequence length="241" mass="27738">MSNMFKLKKDLYILFIAVSFSIFSYSTCYAEPSSQDSNEKIVYLTFDDGPSVITNSLLDTLKKCNVKATFFIVGKEVDGREDVLKRIYDEGHSIGLHTYSHDFKKIYKSDDIFINEMLLDQKKIFDIIGYSPKIIRFPGGSCKHLNKNSLEKIHKNNLKIYDWNSSLEDGVNPNLSVDALIKNATKCRSCDSKIILLMHCNSNNTNTIKALPRIVEYYRSSGYKIKPLTDSTPEYYYKLRK</sequence>
<reference evidence="2 3" key="1">
    <citation type="submission" date="2017-04" db="EMBL/GenBank/DDBJ databases">
        <authorList>
            <person name="Afonso C.L."/>
            <person name="Miller P.J."/>
            <person name="Scott M.A."/>
            <person name="Spackman E."/>
            <person name="Goraichik I."/>
            <person name="Dimitrov K.M."/>
            <person name="Suarez D.L."/>
            <person name="Swayne D.E."/>
        </authorList>
    </citation>
    <scope>NUCLEOTIDE SEQUENCE [LARGE SCALE GENOMIC DNA]</scope>
    <source>
        <strain evidence="2 3">DSM 12555</strain>
    </source>
</reference>
<dbReference type="CDD" id="cd10944">
    <property type="entry name" value="CE4_SmPgdA_like"/>
    <property type="match status" value="1"/>
</dbReference>
<dbReference type="GO" id="GO:0016810">
    <property type="term" value="F:hydrolase activity, acting on carbon-nitrogen (but not peptide) bonds"/>
    <property type="evidence" value="ECO:0007669"/>
    <property type="project" value="InterPro"/>
</dbReference>
<dbReference type="RefSeq" id="WP_423236722.1">
    <property type="nucleotide sequence ID" value="NZ_FWXH01000011.1"/>
</dbReference>
<dbReference type="Pfam" id="PF01522">
    <property type="entry name" value="Polysacc_deac_1"/>
    <property type="match status" value="1"/>
</dbReference>
<dbReference type="STRING" id="1121291.SAMN02745134_02619"/>
<evidence type="ECO:0000313" key="3">
    <source>
        <dbReference type="Proteomes" id="UP000192468"/>
    </source>
</evidence>
<name>A0A1W1XPV8_9CLOT</name>
<protein>
    <submittedName>
        <fullName evidence="2">Peptidoglycan/xylan/chitin deacetylase, PgdA/CDA1 family</fullName>
    </submittedName>
</protein>
<dbReference type="Proteomes" id="UP000192468">
    <property type="component" value="Unassembled WGS sequence"/>
</dbReference>
<dbReference type="PROSITE" id="PS51677">
    <property type="entry name" value="NODB"/>
    <property type="match status" value="1"/>
</dbReference>
<dbReference type="AlphaFoldDB" id="A0A1W1XPV8"/>
<dbReference type="InterPro" id="IPR050248">
    <property type="entry name" value="Polysacc_deacetylase_ArnD"/>
</dbReference>
<dbReference type="PANTHER" id="PTHR10587">
    <property type="entry name" value="GLYCOSYL TRANSFERASE-RELATED"/>
    <property type="match status" value="1"/>
</dbReference>
<feature type="domain" description="NodB homology" evidence="1">
    <location>
        <begin position="40"/>
        <end position="226"/>
    </location>
</feature>
<dbReference type="Gene3D" id="3.20.20.370">
    <property type="entry name" value="Glycoside hydrolase/deacetylase"/>
    <property type="match status" value="1"/>
</dbReference>
<dbReference type="PANTHER" id="PTHR10587:SF125">
    <property type="entry name" value="POLYSACCHARIDE DEACETYLASE YHEN-RELATED"/>
    <property type="match status" value="1"/>
</dbReference>
<keyword evidence="3" id="KW-1185">Reference proteome</keyword>
<proteinExistence type="predicted"/>
<dbReference type="SUPFAM" id="SSF88713">
    <property type="entry name" value="Glycoside hydrolase/deacetylase"/>
    <property type="match status" value="1"/>
</dbReference>
<dbReference type="GO" id="GO:0005975">
    <property type="term" value="P:carbohydrate metabolic process"/>
    <property type="evidence" value="ECO:0007669"/>
    <property type="project" value="InterPro"/>
</dbReference>
<dbReference type="InterPro" id="IPR011330">
    <property type="entry name" value="Glyco_hydro/deAcase_b/a-brl"/>
</dbReference>
<organism evidence="2 3">
    <name type="scientific">Clostridium acidisoli DSM 12555</name>
    <dbReference type="NCBI Taxonomy" id="1121291"/>
    <lineage>
        <taxon>Bacteria</taxon>
        <taxon>Bacillati</taxon>
        <taxon>Bacillota</taxon>
        <taxon>Clostridia</taxon>
        <taxon>Eubacteriales</taxon>
        <taxon>Clostridiaceae</taxon>
        <taxon>Clostridium</taxon>
    </lineage>
</organism>
<accession>A0A1W1XPV8</accession>
<evidence type="ECO:0000259" key="1">
    <source>
        <dbReference type="PROSITE" id="PS51677"/>
    </source>
</evidence>
<evidence type="ECO:0000313" key="2">
    <source>
        <dbReference type="EMBL" id="SMC25926.1"/>
    </source>
</evidence>